<dbReference type="Proteomes" id="UP000752696">
    <property type="component" value="Unassembled WGS sequence"/>
</dbReference>
<dbReference type="AlphaFoldDB" id="A0A6V7GZP8"/>
<reference evidence="1" key="1">
    <citation type="submission" date="2020-07" db="EMBL/GenBank/DDBJ databases">
        <authorList>
            <person name="Nazaruddin N."/>
        </authorList>
    </citation>
    <scope>NUCLEOTIDE SEQUENCE</scope>
</reference>
<gene>
    <name evidence="1" type="ORF">MHI_LOCUS260261</name>
</gene>
<name>A0A6V7GZP8_9HYME</name>
<feature type="non-terminal residue" evidence="1">
    <location>
        <position position="1"/>
    </location>
</feature>
<protein>
    <submittedName>
        <fullName evidence="1">Uncharacterized protein</fullName>
    </submittedName>
</protein>
<keyword evidence="2" id="KW-1185">Reference proteome</keyword>
<proteinExistence type="predicted"/>
<feature type="non-terminal residue" evidence="1">
    <location>
        <position position="58"/>
    </location>
</feature>
<evidence type="ECO:0000313" key="1">
    <source>
        <dbReference type="EMBL" id="CAD1472090.1"/>
    </source>
</evidence>
<evidence type="ECO:0000313" key="2">
    <source>
        <dbReference type="Proteomes" id="UP000752696"/>
    </source>
</evidence>
<dbReference type="EMBL" id="CAJDYZ010004957">
    <property type="protein sequence ID" value="CAD1472090.1"/>
    <property type="molecule type" value="Genomic_DNA"/>
</dbReference>
<organism evidence="1 2">
    <name type="scientific">Heterotrigona itama</name>
    <dbReference type="NCBI Taxonomy" id="395501"/>
    <lineage>
        <taxon>Eukaryota</taxon>
        <taxon>Metazoa</taxon>
        <taxon>Ecdysozoa</taxon>
        <taxon>Arthropoda</taxon>
        <taxon>Hexapoda</taxon>
        <taxon>Insecta</taxon>
        <taxon>Pterygota</taxon>
        <taxon>Neoptera</taxon>
        <taxon>Endopterygota</taxon>
        <taxon>Hymenoptera</taxon>
        <taxon>Apocrita</taxon>
        <taxon>Aculeata</taxon>
        <taxon>Apoidea</taxon>
        <taxon>Anthophila</taxon>
        <taxon>Apidae</taxon>
        <taxon>Heterotrigona</taxon>
    </lineage>
</organism>
<accession>A0A6V7GZP8</accession>
<sequence length="58" mass="6484">ECCRPKVNPSNICGLLDLSCKASDTHPLQILYMNNIQQTFNAANEFSNNVSQEIKTLN</sequence>
<comment type="caution">
    <text evidence="1">The sequence shown here is derived from an EMBL/GenBank/DDBJ whole genome shotgun (WGS) entry which is preliminary data.</text>
</comment>